<feature type="transmembrane region" description="Helical" evidence="1">
    <location>
        <begin position="374"/>
        <end position="391"/>
    </location>
</feature>
<keyword evidence="2" id="KW-0732">Signal</keyword>
<dbReference type="Pfam" id="PF13181">
    <property type="entry name" value="TPR_8"/>
    <property type="match status" value="1"/>
</dbReference>
<gene>
    <name evidence="3" type="ordered locus">Mesil_1075</name>
</gene>
<feature type="transmembrane region" description="Helical" evidence="1">
    <location>
        <begin position="468"/>
        <end position="492"/>
    </location>
</feature>
<dbReference type="Proteomes" id="UP000001916">
    <property type="component" value="Chromosome"/>
</dbReference>
<sequence length="496" mass="54083">MKRVWAVLLGLSWVCAALAWAQAGLGPQQYHQQCQALYAQGDLNSARATCELALVTDPEYLPSLKLLTSIYLERKDLAAAKPTLEKLDRLAPNDPEVQLLTGWARLLEGRPADALVFLGNQGSTQALILRGQALEALGRYEEALPLYLRATANAEGRLGAARLYQRMGRLQEGITLLGDSPAESVLRTELQWAAGQLGEAAAGLEATLPRLGPLEPDYNRALGLLAMIYYGQGVWTKGGWVLRQLSARVGLANELFLRTWPWLLTFLIFLGIVLYGESRIEPMRTIEMSGEPIYGPGTLYVWLTGGLVLAAIVSGWVGFSLYGNWLAIFTPVQSALVRPVFYFLLGAFVLLITYNRLRRHLAIHLGLPRGWIEGLWAGVVLLALLGLYSLVRKPLGLGEVPPMFLTFVGFALLEPVLRGVATDALRERYKELALPMASLLGALAVPGPTLFLVAAGFFLGWLRGRAGGVWGGVTAWVLVGIILALIANLPLVRTLL</sequence>
<evidence type="ECO:0000313" key="3">
    <source>
        <dbReference type="EMBL" id="ADH62980.1"/>
    </source>
</evidence>
<name>D7BD62_ALLS1</name>
<dbReference type="EMBL" id="CP002042">
    <property type="protein sequence ID" value="ADH62980.1"/>
    <property type="molecule type" value="Genomic_DNA"/>
</dbReference>
<protein>
    <submittedName>
        <fullName evidence="3">TPR repeat-containing protein</fullName>
    </submittedName>
</protein>
<dbReference type="AlphaFoldDB" id="D7BD62"/>
<proteinExistence type="predicted"/>
<dbReference type="Pfam" id="PF14559">
    <property type="entry name" value="TPR_19"/>
    <property type="match status" value="1"/>
</dbReference>
<keyword evidence="1" id="KW-1133">Transmembrane helix</keyword>
<organism evidence="3 4">
    <name type="scientific">Allomeiothermus silvanus (strain ATCC 700542 / DSM 9946 / NBRC 106475 / NCIMB 13440 / VI-R2)</name>
    <name type="common">Thermus silvanus</name>
    <dbReference type="NCBI Taxonomy" id="526227"/>
    <lineage>
        <taxon>Bacteria</taxon>
        <taxon>Thermotogati</taxon>
        <taxon>Deinococcota</taxon>
        <taxon>Deinococci</taxon>
        <taxon>Thermales</taxon>
        <taxon>Thermaceae</taxon>
        <taxon>Allomeiothermus</taxon>
    </lineage>
</organism>
<evidence type="ECO:0000313" key="4">
    <source>
        <dbReference type="Proteomes" id="UP000001916"/>
    </source>
</evidence>
<feature type="transmembrane region" description="Helical" evidence="1">
    <location>
        <begin position="433"/>
        <end position="462"/>
    </location>
</feature>
<dbReference type="InterPro" id="IPR011990">
    <property type="entry name" value="TPR-like_helical_dom_sf"/>
</dbReference>
<dbReference type="HOGENOM" id="CLU_537289_0_0_0"/>
<keyword evidence="1" id="KW-0812">Transmembrane</keyword>
<feature type="signal peptide" evidence="2">
    <location>
        <begin position="1"/>
        <end position="21"/>
    </location>
</feature>
<dbReference type="SUPFAM" id="SSF48452">
    <property type="entry name" value="TPR-like"/>
    <property type="match status" value="1"/>
</dbReference>
<dbReference type="RefSeq" id="WP_013157561.1">
    <property type="nucleotide sequence ID" value="NC_014212.1"/>
</dbReference>
<keyword evidence="4" id="KW-1185">Reference proteome</keyword>
<feature type="chain" id="PRO_5003093312" evidence="2">
    <location>
        <begin position="22"/>
        <end position="496"/>
    </location>
</feature>
<dbReference type="SMART" id="SM00028">
    <property type="entry name" value="TPR"/>
    <property type="match status" value="2"/>
</dbReference>
<dbReference type="OrthoDB" id="30493at2"/>
<keyword evidence="1" id="KW-0472">Membrane</keyword>
<feature type="transmembrane region" description="Helical" evidence="1">
    <location>
        <begin position="299"/>
        <end position="323"/>
    </location>
</feature>
<feature type="transmembrane region" description="Helical" evidence="1">
    <location>
        <begin position="260"/>
        <end position="278"/>
    </location>
</feature>
<dbReference type="eggNOG" id="COG0457">
    <property type="taxonomic scope" value="Bacteria"/>
</dbReference>
<reference evidence="3 4" key="1">
    <citation type="journal article" date="2010" name="Stand. Genomic Sci.">
        <title>Complete genome sequence of Meiothermus silvanus type strain (VI-R2).</title>
        <authorList>
            <person name="Sikorski J."/>
            <person name="Tindall B.J."/>
            <person name="Lowry S."/>
            <person name="Lucas S."/>
            <person name="Nolan M."/>
            <person name="Copeland A."/>
            <person name="Glavina Del Rio T."/>
            <person name="Tice H."/>
            <person name="Cheng J.F."/>
            <person name="Han C."/>
            <person name="Pitluck S."/>
            <person name="Liolios K."/>
            <person name="Ivanova N."/>
            <person name="Mavromatis K."/>
            <person name="Mikhailova N."/>
            <person name="Pati A."/>
            <person name="Goodwin L."/>
            <person name="Chen A."/>
            <person name="Palaniappan K."/>
            <person name="Land M."/>
            <person name="Hauser L."/>
            <person name="Chang Y.J."/>
            <person name="Jeffries C.D."/>
            <person name="Rohde M."/>
            <person name="Goker M."/>
            <person name="Woyke T."/>
            <person name="Bristow J."/>
            <person name="Eisen J.A."/>
            <person name="Markowitz V."/>
            <person name="Hugenholtz P."/>
            <person name="Kyrpides N.C."/>
            <person name="Klenk H.P."/>
            <person name="Lapidus A."/>
        </authorList>
    </citation>
    <scope>NUCLEOTIDE SEQUENCE [LARGE SCALE GENOMIC DNA]</scope>
    <source>
        <strain evidence="4">ATCC 700542 / DSM 9946 / VI-R2</strain>
    </source>
</reference>
<dbReference type="InterPro" id="IPR019734">
    <property type="entry name" value="TPR_rpt"/>
</dbReference>
<evidence type="ECO:0000256" key="1">
    <source>
        <dbReference type="SAM" id="Phobius"/>
    </source>
</evidence>
<feature type="transmembrane region" description="Helical" evidence="1">
    <location>
        <begin position="335"/>
        <end position="354"/>
    </location>
</feature>
<accession>D7BD62</accession>
<dbReference type="Gene3D" id="1.25.40.10">
    <property type="entry name" value="Tetratricopeptide repeat domain"/>
    <property type="match status" value="1"/>
</dbReference>
<feature type="transmembrane region" description="Helical" evidence="1">
    <location>
        <begin position="403"/>
        <end position="421"/>
    </location>
</feature>
<evidence type="ECO:0000256" key="2">
    <source>
        <dbReference type="SAM" id="SignalP"/>
    </source>
</evidence>
<dbReference type="KEGG" id="msv:Mesil_1075"/>